<reference evidence="1" key="1">
    <citation type="submission" date="2019-04" db="EMBL/GenBank/DDBJ databases">
        <title>Whole genome sequencing of cave bacteria.</title>
        <authorList>
            <person name="Gan H.M."/>
            <person name="Barton H."/>
            <person name="Savka M.A."/>
        </authorList>
    </citation>
    <scope>NUCLEOTIDE SEQUENCE [LARGE SCALE GENOMIC DNA]</scope>
    <source>
        <strain evidence="1">LC387</strain>
    </source>
</reference>
<dbReference type="Proteomes" id="UP000034832">
    <property type="component" value="Unassembled WGS sequence"/>
</dbReference>
<evidence type="ECO:0000313" key="2">
    <source>
        <dbReference type="Proteomes" id="UP000034832"/>
    </source>
</evidence>
<evidence type="ECO:0000313" key="1">
    <source>
        <dbReference type="EMBL" id="TKT73697.1"/>
    </source>
</evidence>
<keyword evidence="2" id="KW-1185">Reference proteome</keyword>
<name>A0A4U6BSX8_9BRAD</name>
<dbReference type="EMBL" id="LBIA02000001">
    <property type="protein sequence ID" value="TKT73697.1"/>
    <property type="molecule type" value="Genomic_DNA"/>
</dbReference>
<protein>
    <submittedName>
        <fullName evidence="1">Uncharacterized protein</fullName>
    </submittedName>
</protein>
<accession>A0A4U6BSX8</accession>
<comment type="caution">
    <text evidence="1">The sequence shown here is derived from an EMBL/GenBank/DDBJ whole genome shotgun (WGS) entry which is preliminary data.</text>
</comment>
<sequence>MCWRSSGSFSSGRSLPSDEDRIFARWRFLRHCEERLRRSNPVFLVALDCFASLAMTSGNVGNKRLAIQSIAAPQRGVVVST</sequence>
<gene>
    <name evidence="1" type="ORF">YH63_020980</name>
</gene>
<dbReference type="AlphaFoldDB" id="A0A4U6BSX8"/>
<organism evidence="1 2">
    <name type="scientific">Afipia massiliensis</name>
    <dbReference type="NCBI Taxonomy" id="211460"/>
    <lineage>
        <taxon>Bacteria</taxon>
        <taxon>Pseudomonadati</taxon>
        <taxon>Pseudomonadota</taxon>
        <taxon>Alphaproteobacteria</taxon>
        <taxon>Hyphomicrobiales</taxon>
        <taxon>Nitrobacteraceae</taxon>
        <taxon>Afipia</taxon>
    </lineage>
</organism>
<dbReference type="OrthoDB" id="8253490at2"/>
<proteinExistence type="predicted"/>